<dbReference type="PANTHER" id="PTHR26379">
    <property type="entry name" value="BTB/POZ AND MATH DOMAIN-CONTAINING PROTEIN 1"/>
    <property type="match status" value="1"/>
</dbReference>
<reference evidence="5" key="1">
    <citation type="submission" date="2018-04" db="EMBL/GenBank/DDBJ databases">
        <title>WGS assembly of Panicum hallii.</title>
        <authorList>
            <person name="Lovell J."/>
            <person name="Jenkins J."/>
            <person name="Lowry D."/>
            <person name="Mamidi S."/>
            <person name="Sreedasyam A."/>
            <person name="Weng X."/>
            <person name="Barry K."/>
            <person name="Bonette J."/>
            <person name="Campitelli B."/>
            <person name="Daum C."/>
            <person name="Gordon S."/>
            <person name="Gould B."/>
            <person name="Lipzen A."/>
            <person name="Macqueen A."/>
            <person name="Palacio-Mejia J."/>
            <person name="Plott C."/>
            <person name="Shakirov E."/>
            <person name="Shu S."/>
            <person name="Yoshinaga Y."/>
            <person name="Zane M."/>
            <person name="Rokhsar D."/>
            <person name="Grimwood J."/>
            <person name="Schmutz J."/>
            <person name="Juenger T."/>
        </authorList>
    </citation>
    <scope>NUCLEOTIDE SEQUENCE [LARGE SCALE GENOMIC DNA]</scope>
    <source>
        <strain evidence="5">FIL2</strain>
    </source>
</reference>
<comment type="similarity">
    <text evidence="2">Belongs to the Tdpoz family.</text>
</comment>
<dbReference type="Gene3D" id="1.25.40.420">
    <property type="match status" value="1"/>
</dbReference>
<dbReference type="Pfam" id="PF22486">
    <property type="entry name" value="MATH_2"/>
    <property type="match status" value="1"/>
</dbReference>
<gene>
    <name evidence="5" type="ORF">PAHAL_9G247900</name>
</gene>
<dbReference type="InterPro" id="IPR000210">
    <property type="entry name" value="BTB/POZ_dom"/>
</dbReference>
<feature type="domain" description="BTB" evidence="3">
    <location>
        <begin position="193"/>
        <end position="240"/>
    </location>
</feature>
<dbReference type="PROSITE" id="PS50097">
    <property type="entry name" value="BTB"/>
    <property type="match status" value="1"/>
</dbReference>
<dbReference type="InterPro" id="IPR011333">
    <property type="entry name" value="SKP1/BTB/POZ_sf"/>
</dbReference>
<comment type="pathway">
    <text evidence="1">Protein modification; protein ubiquitination.</text>
</comment>
<evidence type="ECO:0000259" key="4">
    <source>
        <dbReference type="PROSITE" id="PS50144"/>
    </source>
</evidence>
<dbReference type="InterPro" id="IPR002083">
    <property type="entry name" value="MATH/TRAF_dom"/>
</dbReference>
<dbReference type="SUPFAM" id="SSF54695">
    <property type="entry name" value="POZ domain"/>
    <property type="match status" value="1"/>
</dbReference>
<organism evidence="5">
    <name type="scientific">Panicum hallii</name>
    <dbReference type="NCBI Taxonomy" id="206008"/>
    <lineage>
        <taxon>Eukaryota</taxon>
        <taxon>Viridiplantae</taxon>
        <taxon>Streptophyta</taxon>
        <taxon>Embryophyta</taxon>
        <taxon>Tracheophyta</taxon>
        <taxon>Spermatophyta</taxon>
        <taxon>Magnoliopsida</taxon>
        <taxon>Liliopsida</taxon>
        <taxon>Poales</taxon>
        <taxon>Poaceae</taxon>
        <taxon>PACMAD clade</taxon>
        <taxon>Panicoideae</taxon>
        <taxon>Panicodae</taxon>
        <taxon>Paniceae</taxon>
        <taxon>Panicinae</taxon>
        <taxon>Panicum</taxon>
        <taxon>Panicum sect. Panicum</taxon>
    </lineage>
</organism>
<dbReference type="Gene3D" id="2.60.210.10">
    <property type="entry name" value="Apoptosis, Tumor Necrosis Factor Receptor Associated Protein 2, Chain A"/>
    <property type="match status" value="1"/>
</dbReference>
<name>A0A2T8I2G1_9POAL</name>
<dbReference type="Gene3D" id="3.30.710.10">
    <property type="entry name" value="Potassium Channel Kv1.1, Chain A"/>
    <property type="match status" value="1"/>
</dbReference>
<evidence type="ECO:0000313" key="5">
    <source>
        <dbReference type="EMBL" id="PVH31855.1"/>
    </source>
</evidence>
<dbReference type="PROSITE" id="PS50144">
    <property type="entry name" value="MATH"/>
    <property type="match status" value="1"/>
</dbReference>
<evidence type="ECO:0000259" key="3">
    <source>
        <dbReference type="PROSITE" id="PS50097"/>
    </source>
</evidence>
<dbReference type="Pfam" id="PF24570">
    <property type="entry name" value="BACK_BPM_SPOP"/>
    <property type="match status" value="1"/>
</dbReference>
<dbReference type="Gramene" id="PVH31855">
    <property type="protein sequence ID" value="PVH31855"/>
    <property type="gene ID" value="PAHAL_9G247900"/>
</dbReference>
<proteinExistence type="inferred from homology"/>
<dbReference type="SMART" id="SM00225">
    <property type="entry name" value="BTB"/>
    <property type="match status" value="1"/>
</dbReference>
<protein>
    <recommendedName>
        <fullName evidence="6">BTB domain-containing protein</fullName>
    </recommendedName>
</protein>
<dbReference type="InterPro" id="IPR045005">
    <property type="entry name" value="BPM1-6"/>
</dbReference>
<evidence type="ECO:0000256" key="1">
    <source>
        <dbReference type="ARBA" id="ARBA00004906"/>
    </source>
</evidence>
<dbReference type="PANTHER" id="PTHR26379:SF498">
    <property type="entry name" value="OS10G0425700 PROTEIN"/>
    <property type="match status" value="1"/>
</dbReference>
<dbReference type="InterPro" id="IPR008974">
    <property type="entry name" value="TRAF-like"/>
</dbReference>
<dbReference type="CDD" id="cd00121">
    <property type="entry name" value="MATH"/>
    <property type="match status" value="1"/>
</dbReference>
<feature type="domain" description="MATH" evidence="4">
    <location>
        <begin position="31"/>
        <end position="158"/>
    </location>
</feature>
<dbReference type="EMBL" id="CM008054">
    <property type="protein sequence ID" value="PVH31855.1"/>
    <property type="molecule type" value="Genomic_DNA"/>
</dbReference>
<evidence type="ECO:0000256" key="2">
    <source>
        <dbReference type="ARBA" id="ARBA00010846"/>
    </source>
</evidence>
<dbReference type="SUPFAM" id="SSF49599">
    <property type="entry name" value="TRAF domain-like"/>
    <property type="match status" value="1"/>
</dbReference>
<dbReference type="Proteomes" id="UP000243499">
    <property type="component" value="Chromosome 9"/>
</dbReference>
<dbReference type="InterPro" id="IPR056423">
    <property type="entry name" value="BACK_BPM_SPOP"/>
</dbReference>
<evidence type="ECO:0008006" key="6">
    <source>
        <dbReference type="Google" id="ProtNLM"/>
    </source>
</evidence>
<sequence length="317" mass="34984">MPASSPAAAAAAGGGGVCWRSASAIVAGVETSFHVLKIIGYSRTKDVPNGKRIESRPFRVGSSTWHVRYYPNGGNSGVIDFLSLYLHLEDTFDKAVKAQVKISLLDQDGKPVPSYSSITKVVNFSDVRTWGYSKFIKREVLEKSEHLKDDSFSVRSDVTVMKDVHTQDTPIVIVPPLDMHRHFGDLLLSKEGADVKFRVRKRKFHAHRSVLAARSPVFKKVLHGPMKEGASINTIPIDDILKLICEDKLCKHIDTGSAATILVLAEQHNRHGLKEACFDFLSASTTLKAVMETEGFEYLTKSCPSILKELLSNGIFC</sequence>
<dbReference type="SMART" id="SM00061">
    <property type="entry name" value="MATH"/>
    <property type="match status" value="1"/>
</dbReference>
<dbReference type="GO" id="GO:0016567">
    <property type="term" value="P:protein ubiquitination"/>
    <property type="evidence" value="ECO:0007669"/>
    <property type="project" value="InterPro"/>
</dbReference>
<dbReference type="AlphaFoldDB" id="A0A2T8I2G1"/>
<accession>A0A2T8I2G1</accession>